<feature type="compositionally biased region" description="Basic and acidic residues" evidence="1">
    <location>
        <begin position="1"/>
        <end position="18"/>
    </location>
</feature>
<feature type="compositionally biased region" description="Basic and acidic residues" evidence="1">
    <location>
        <begin position="138"/>
        <end position="148"/>
    </location>
</feature>
<dbReference type="EMBL" id="CADCTP010000128">
    <property type="protein sequence ID" value="CAA9239853.1"/>
    <property type="molecule type" value="Genomic_DNA"/>
</dbReference>
<feature type="compositionally biased region" description="Basic residues" evidence="1">
    <location>
        <begin position="274"/>
        <end position="285"/>
    </location>
</feature>
<proteinExistence type="predicted"/>
<protein>
    <submittedName>
        <fullName evidence="2">Predicted hydroxymethylpyrimidine transporter CytX</fullName>
    </submittedName>
</protein>
<feature type="non-terminal residue" evidence="2">
    <location>
        <position position="1"/>
    </location>
</feature>
<feature type="compositionally biased region" description="Basic and acidic residues" evidence="1">
    <location>
        <begin position="287"/>
        <end position="299"/>
    </location>
</feature>
<feature type="region of interest" description="Disordered" evidence="1">
    <location>
        <begin position="137"/>
        <end position="163"/>
    </location>
</feature>
<feature type="compositionally biased region" description="Low complexity" evidence="1">
    <location>
        <begin position="90"/>
        <end position="103"/>
    </location>
</feature>
<feature type="region of interest" description="Disordered" evidence="1">
    <location>
        <begin position="219"/>
        <end position="329"/>
    </location>
</feature>
<gene>
    <name evidence="2" type="ORF">AVDCRST_MAG41-1491</name>
</gene>
<feature type="region of interest" description="Disordered" evidence="1">
    <location>
        <begin position="1"/>
        <end position="103"/>
    </location>
</feature>
<feature type="compositionally biased region" description="Basic residues" evidence="1">
    <location>
        <begin position="54"/>
        <end position="83"/>
    </location>
</feature>
<feature type="non-terminal residue" evidence="2">
    <location>
        <position position="437"/>
    </location>
</feature>
<evidence type="ECO:0000256" key="1">
    <source>
        <dbReference type="SAM" id="MobiDB-lite"/>
    </source>
</evidence>
<dbReference type="AlphaFoldDB" id="A0A6J4I298"/>
<feature type="compositionally biased region" description="Basic residues" evidence="1">
    <location>
        <begin position="225"/>
        <end position="237"/>
    </location>
</feature>
<evidence type="ECO:0000313" key="2">
    <source>
        <dbReference type="EMBL" id="CAA9239853.1"/>
    </source>
</evidence>
<accession>A0A6J4I298</accession>
<feature type="compositionally biased region" description="Low complexity" evidence="1">
    <location>
        <begin position="149"/>
        <end position="160"/>
    </location>
</feature>
<name>A0A6J4I298_9ACTN</name>
<sequence length="437" mass="46273">DGDIRPHVRGPGHPDRGPAADAGVHRPARPVGEPGDQPAHPGHRDLPGGAGAVVRRHRGRDRRRHRDRLRAARPGRPGRRGHRRADDGAAARPARPLRVVRADGAQPAAVRGLGDVRDLDHLLRRPRGLGRPAALGVRADRRGDRDPDGAAAAGVGAAAQADRRRRGGGLLGVLHDRDAPPAAGRPHRGRLHRLLDVDGPGHRAAGVLDPVGRRLLPVQPVAAGRRPRHRAGVRRLQRGVLPARSAGAARVRRGRPGRHRGAAGRPGRGARAGHPGHRRGGRGVRQHLLDRDVRAEPGPEGRPAGAGGARRRGGDAARAGRRRRRVRAVPVPDRVGVRSAGRDAGGGLRAVPRPVRHLGRRAGPVGDAGAVGGRVRRLPADRADDPGRLGVLGGLLAGRAGPARRLPDQRLLRLPGRPGRRRPPHPGRPEGRYCPVV</sequence>
<feature type="region of interest" description="Disordered" evidence="1">
    <location>
        <begin position="398"/>
        <end position="437"/>
    </location>
</feature>
<feature type="compositionally biased region" description="Basic residues" evidence="1">
    <location>
        <begin position="250"/>
        <end position="262"/>
    </location>
</feature>
<reference evidence="2" key="1">
    <citation type="submission" date="2020-02" db="EMBL/GenBank/DDBJ databases">
        <authorList>
            <person name="Meier V. D."/>
        </authorList>
    </citation>
    <scope>NUCLEOTIDE SEQUENCE</scope>
    <source>
        <strain evidence="2">AVDCRST_MAG41</strain>
    </source>
</reference>
<organism evidence="2">
    <name type="scientific">uncultured Mycobacteriales bacterium</name>
    <dbReference type="NCBI Taxonomy" id="581187"/>
    <lineage>
        <taxon>Bacteria</taxon>
        <taxon>Bacillati</taxon>
        <taxon>Actinomycetota</taxon>
        <taxon>Actinomycetes</taxon>
        <taxon>Mycobacteriales</taxon>
        <taxon>environmental samples</taxon>
    </lineage>
</organism>